<dbReference type="EMBL" id="CP012159">
    <property type="protein sequence ID" value="AKT39689.1"/>
    <property type="molecule type" value="Genomic_DNA"/>
</dbReference>
<feature type="compositionally biased region" description="Gly residues" evidence="1">
    <location>
        <begin position="49"/>
        <end position="63"/>
    </location>
</feature>
<sequence>MRRRRFIPAILVVLGAAASGAALAVGCSAAGDPSEFTTSSSSGLTTTSTGGGNGGSGGEGGGIDLIPENDGGTDAAPDVFVNPCGTECGPVELCDPDHLGLDDNCNGVVDEGCACVSGQANFCFKGDPSFRGSPGCFDGVQRCTENGDWGPCIGGVHATEMCAEQSTQGCHAITAVPFQDVNLKTGTGTFSSNAVTETWTVACPPGVSPCPSVTGSNPTDDFKPLQSGEYTVTYTKTVAGGAPESCTYPLFVGAKGLRVELEWQNDNGLYGADIDLYLHQPNNTQPWKIGGNANSCGYGNCTIGNISSIPNWFPPGNTPPDPVNWYLDPIPEQNTCYYAPRNAGQAWAARGQGCHSPRLDIDNISCTASESNPNSSSFCAPENINIDYPPVDEWFRVGVHYFSGTPNIRPRVKIYCNGALSADLGPQGFYSPERPLIFPAAGSTTLFWLAADVRFKDGECDNSTCEVVPLYMDNTTREPYLTTRSVVEANFGPPYPQ</sequence>
<evidence type="ECO:0000256" key="1">
    <source>
        <dbReference type="SAM" id="MobiDB-lite"/>
    </source>
</evidence>
<feature type="region of interest" description="Disordered" evidence="1">
    <location>
        <begin position="37"/>
        <end position="72"/>
    </location>
</feature>
<keyword evidence="4" id="KW-1185">Reference proteome</keyword>
<feature type="compositionally biased region" description="Low complexity" evidence="1">
    <location>
        <begin position="37"/>
        <end position="48"/>
    </location>
</feature>
<proteinExistence type="predicted"/>
<feature type="chain" id="PRO_5005459383" description="HYR domain-containing protein" evidence="2">
    <location>
        <begin position="25"/>
        <end position="497"/>
    </location>
</feature>
<dbReference type="Proteomes" id="UP000067626">
    <property type="component" value="Chromosome"/>
</dbReference>
<evidence type="ECO:0008006" key="5">
    <source>
        <dbReference type="Google" id="ProtNLM"/>
    </source>
</evidence>
<evidence type="ECO:0000313" key="3">
    <source>
        <dbReference type="EMBL" id="AKT39689.1"/>
    </source>
</evidence>
<name>A0A0K1EFS1_CHOCO</name>
<feature type="signal peptide" evidence="2">
    <location>
        <begin position="1"/>
        <end position="24"/>
    </location>
</feature>
<dbReference type="OrthoDB" id="5523398at2"/>
<dbReference type="PROSITE" id="PS51257">
    <property type="entry name" value="PROKAR_LIPOPROTEIN"/>
    <property type="match status" value="1"/>
</dbReference>
<gene>
    <name evidence="3" type="ORF">CMC5_038380</name>
</gene>
<organism evidence="3 4">
    <name type="scientific">Chondromyces crocatus</name>
    <dbReference type="NCBI Taxonomy" id="52"/>
    <lineage>
        <taxon>Bacteria</taxon>
        <taxon>Pseudomonadati</taxon>
        <taxon>Myxococcota</taxon>
        <taxon>Polyangia</taxon>
        <taxon>Polyangiales</taxon>
        <taxon>Polyangiaceae</taxon>
        <taxon>Chondromyces</taxon>
    </lineage>
</organism>
<accession>A0A0K1EFS1</accession>
<reference evidence="3 4" key="1">
    <citation type="submission" date="2015-07" db="EMBL/GenBank/DDBJ databases">
        <title>Genome analysis of myxobacterium Chondromyces crocatus Cm c5 reveals a high potential for natural compound synthesis and the genetic basis for the loss of fruiting body formation.</title>
        <authorList>
            <person name="Zaburannyi N."/>
            <person name="Bunk B."/>
            <person name="Maier J."/>
            <person name="Overmann J."/>
            <person name="Mueller R."/>
        </authorList>
    </citation>
    <scope>NUCLEOTIDE SEQUENCE [LARGE SCALE GENOMIC DNA]</scope>
    <source>
        <strain evidence="3 4">Cm c5</strain>
    </source>
</reference>
<dbReference type="RefSeq" id="WP_050431735.1">
    <property type="nucleotide sequence ID" value="NZ_CP012159.1"/>
</dbReference>
<dbReference type="KEGG" id="ccro:CMC5_038380"/>
<evidence type="ECO:0000313" key="4">
    <source>
        <dbReference type="Proteomes" id="UP000067626"/>
    </source>
</evidence>
<keyword evidence="2" id="KW-0732">Signal</keyword>
<protein>
    <recommendedName>
        <fullName evidence="5">HYR domain-containing protein</fullName>
    </recommendedName>
</protein>
<evidence type="ECO:0000256" key="2">
    <source>
        <dbReference type="SAM" id="SignalP"/>
    </source>
</evidence>
<dbReference type="STRING" id="52.CMC5_038380"/>
<dbReference type="AlphaFoldDB" id="A0A0K1EFS1"/>